<organism evidence="4 5">
    <name type="scientific">Anaeramoeba flamelloides</name>
    <dbReference type="NCBI Taxonomy" id="1746091"/>
    <lineage>
        <taxon>Eukaryota</taxon>
        <taxon>Metamonada</taxon>
        <taxon>Anaeramoebidae</taxon>
        <taxon>Anaeramoeba</taxon>
    </lineage>
</organism>
<evidence type="ECO:0000313" key="5">
    <source>
        <dbReference type="Proteomes" id="UP001146793"/>
    </source>
</evidence>
<dbReference type="SMART" id="SM00256">
    <property type="entry name" value="FBOX"/>
    <property type="match status" value="1"/>
</dbReference>
<comment type="caution">
    <text evidence="4">The sequence shown here is derived from an EMBL/GenBank/DDBJ whole genome shotgun (WGS) entry which is preliminary data.</text>
</comment>
<dbReference type="PANTHER" id="PTHR44436">
    <property type="entry name" value="F-BOX/WD REPEAT-CONTAINING PROTEIN 2"/>
    <property type="match status" value="1"/>
</dbReference>
<gene>
    <name evidence="4" type="ORF">M0812_26334</name>
</gene>
<sequence length="202" mass="23848">MENLLESEFLKTPMNKLEQKQKKQNTRKDFMEILPEEISVQIFGYLDPKTLGMCNLVSQEWNRITNDDLIWHEKSNKESKTFTRYRSGWKAIYFAKQKKEVIDENSQIFLDVNVTDSFRYFSGNTCSSHNHPSLFAHNGHLNIAGKGIFLEIPIERATEALNLFAMFLKNRKYHPKFRIGQSSNYHFSFDRKARMIKILQTK</sequence>
<dbReference type="PROSITE" id="PS50181">
    <property type="entry name" value="FBOX"/>
    <property type="match status" value="1"/>
</dbReference>
<dbReference type="AlphaFoldDB" id="A0AAV7YAB6"/>
<dbReference type="InterPro" id="IPR001810">
    <property type="entry name" value="F-box_dom"/>
</dbReference>
<evidence type="ECO:0000256" key="1">
    <source>
        <dbReference type="ARBA" id="ARBA00022574"/>
    </source>
</evidence>
<name>A0AAV7YAB6_9EUKA</name>
<accession>A0AAV7YAB6</accession>
<dbReference type="PANTHER" id="PTHR44436:SF1">
    <property type="entry name" value="F-BOX_WD REPEAT-CONTAINING PROTEIN 2"/>
    <property type="match status" value="1"/>
</dbReference>
<evidence type="ECO:0000256" key="2">
    <source>
        <dbReference type="ARBA" id="ARBA00022737"/>
    </source>
</evidence>
<dbReference type="Proteomes" id="UP001146793">
    <property type="component" value="Unassembled WGS sequence"/>
</dbReference>
<keyword evidence="1" id="KW-0853">WD repeat</keyword>
<dbReference type="SUPFAM" id="SSF81383">
    <property type="entry name" value="F-box domain"/>
    <property type="match status" value="1"/>
</dbReference>
<proteinExistence type="predicted"/>
<keyword evidence="2" id="KW-0677">Repeat</keyword>
<dbReference type="Gene3D" id="1.20.1280.50">
    <property type="match status" value="1"/>
</dbReference>
<feature type="domain" description="F-box" evidence="3">
    <location>
        <begin position="28"/>
        <end position="74"/>
    </location>
</feature>
<dbReference type="InterPro" id="IPR042627">
    <property type="entry name" value="FBXW2"/>
</dbReference>
<protein>
    <submittedName>
        <fullName evidence="4">F-box and wd repeat domain-containing</fullName>
    </submittedName>
</protein>
<evidence type="ECO:0000313" key="4">
    <source>
        <dbReference type="EMBL" id="KAJ3426766.1"/>
    </source>
</evidence>
<dbReference type="Pfam" id="PF12937">
    <property type="entry name" value="F-box-like"/>
    <property type="match status" value="1"/>
</dbReference>
<reference evidence="4" key="1">
    <citation type="submission" date="2022-08" db="EMBL/GenBank/DDBJ databases">
        <title>Novel sulphate-reducing endosymbionts in the free-living metamonad Anaeramoeba.</title>
        <authorList>
            <person name="Jerlstrom-Hultqvist J."/>
            <person name="Cepicka I."/>
            <person name="Gallot-Lavallee L."/>
            <person name="Salas-Leiva D."/>
            <person name="Curtis B.A."/>
            <person name="Zahonova K."/>
            <person name="Pipaliya S."/>
            <person name="Dacks J."/>
            <person name="Roger A.J."/>
        </authorList>
    </citation>
    <scope>NUCLEOTIDE SEQUENCE</scope>
    <source>
        <strain evidence="4">Busselton2</strain>
    </source>
</reference>
<evidence type="ECO:0000259" key="3">
    <source>
        <dbReference type="PROSITE" id="PS50181"/>
    </source>
</evidence>
<dbReference type="InterPro" id="IPR036047">
    <property type="entry name" value="F-box-like_dom_sf"/>
</dbReference>
<dbReference type="EMBL" id="JANTQA010000063">
    <property type="protein sequence ID" value="KAJ3426766.1"/>
    <property type="molecule type" value="Genomic_DNA"/>
</dbReference>